<name>A0A2S2FF54_9GAMM</name>
<keyword evidence="1" id="KW-0560">Oxidoreductase</keyword>
<proteinExistence type="predicted"/>
<organism evidence="1 2">
    <name type="scientific">Acinetobacter defluvii</name>
    <dbReference type="NCBI Taxonomy" id="1871111"/>
    <lineage>
        <taxon>Bacteria</taxon>
        <taxon>Pseudomonadati</taxon>
        <taxon>Pseudomonadota</taxon>
        <taxon>Gammaproteobacteria</taxon>
        <taxon>Moraxellales</taxon>
        <taxon>Moraxellaceae</taxon>
        <taxon>Acinetobacter</taxon>
    </lineage>
</organism>
<dbReference type="EMBL" id="CP029397">
    <property type="protein sequence ID" value="AWL28952.1"/>
    <property type="molecule type" value="Genomic_DNA"/>
</dbReference>
<sequence length="104" mass="11965">MPVLLQVDFPTQGPFSDEMSIAFKELAESINLEKGFLWKIWTENSQSQEAGGIYLFDNEENAQNYAKMHTLRLQSFGIKNIRTKCFSVNFPLSKINQANFLVKK</sequence>
<dbReference type="GO" id="GO:0004497">
    <property type="term" value="F:monooxygenase activity"/>
    <property type="evidence" value="ECO:0007669"/>
    <property type="project" value="UniProtKB-KW"/>
</dbReference>
<gene>
    <name evidence="1" type="ORF">DJ533_10440</name>
</gene>
<evidence type="ECO:0000313" key="1">
    <source>
        <dbReference type="EMBL" id="AWL28952.1"/>
    </source>
</evidence>
<dbReference type="InterPro" id="IPR014910">
    <property type="entry name" value="YdhR"/>
</dbReference>
<dbReference type="NCBIfam" id="NF008333">
    <property type="entry name" value="PRK11118.1"/>
    <property type="match status" value="1"/>
</dbReference>
<dbReference type="PANTHER" id="PTHR39169">
    <property type="match status" value="1"/>
</dbReference>
<dbReference type="SUPFAM" id="SSF54909">
    <property type="entry name" value="Dimeric alpha+beta barrel"/>
    <property type="match status" value="1"/>
</dbReference>
<dbReference type="PANTHER" id="PTHR39169:SF1">
    <property type="entry name" value="MONOOXYGENASE YDHR-RELATED"/>
    <property type="match status" value="1"/>
</dbReference>
<keyword evidence="1" id="KW-0503">Monooxygenase</keyword>
<dbReference type="RefSeq" id="WP_065995032.1">
    <property type="nucleotide sequence ID" value="NZ_CP029397.2"/>
</dbReference>
<protein>
    <submittedName>
        <fullName evidence="1">Monooxygenase</fullName>
    </submittedName>
</protein>
<dbReference type="AlphaFoldDB" id="A0A2S2FF54"/>
<keyword evidence="2" id="KW-1185">Reference proteome</keyword>
<dbReference type="KEGG" id="adv:DJ533_10440"/>
<dbReference type="InterPro" id="IPR011008">
    <property type="entry name" value="Dimeric_a/b-barrel"/>
</dbReference>
<dbReference type="Proteomes" id="UP000245977">
    <property type="component" value="Chromosome"/>
</dbReference>
<evidence type="ECO:0000313" key="2">
    <source>
        <dbReference type="Proteomes" id="UP000245977"/>
    </source>
</evidence>
<reference evidence="1" key="1">
    <citation type="submission" date="2019-08" db="EMBL/GenBank/DDBJ databases">
        <title>The complete genome of Acinetobacter defluvii strain WCHAD010030.</title>
        <authorList>
            <person name="Hu Y."/>
            <person name="Qin J."/>
            <person name="Feng Y."/>
            <person name="Zong Z."/>
        </authorList>
    </citation>
    <scope>NUCLEOTIDE SEQUENCE</scope>
    <source>
        <strain evidence="1">WCHA30</strain>
    </source>
</reference>
<dbReference type="Gene3D" id="3.30.70.100">
    <property type="match status" value="1"/>
</dbReference>
<accession>A0A2S2FF54</accession>
<dbReference type="Pfam" id="PF08803">
    <property type="entry name" value="ydhR"/>
    <property type="match status" value="1"/>
</dbReference>
<dbReference type="OrthoDB" id="1440627at2"/>